<keyword evidence="5 13" id="KW-0378">Hydrolase</keyword>
<dbReference type="PROSITE" id="PS51192">
    <property type="entry name" value="HELICASE_ATP_BIND_1"/>
    <property type="match status" value="1"/>
</dbReference>
<reference evidence="17" key="1">
    <citation type="submission" date="2016-11" db="EMBL/GenBank/DDBJ databases">
        <authorList>
            <person name="Varghese N."/>
            <person name="Submissions S."/>
        </authorList>
    </citation>
    <scope>NUCLEOTIDE SEQUENCE [LARGE SCALE GENOMIC DNA]</scope>
    <source>
        <strain evidence="17">DSM 11792</strain>
    </source>
</reference>
<dbReference type="Pfam" id="PF00270">
    <property type="entry name" value="DEAD"/>
    <property type="match status" value="1"/>
</dbReference>
<dbReference type="SUPFAM" id="SSF52540">
    <property type="entry name" value="P-loop containing nucleoside triphosphate hydrolases"/>
    <property type="match status" value="4"/>
</dbReference>
<dbReference type="SMART" id="SM00487">
    <property type="entry name" value="DEXDc"/>
    <property type="match status" value="1"/>
</dbReference>
<keyword evidence="8 13" id="KW-0238">DNA-binding</keyword>
<dbReference type="GO" id="GO:0016787">
    <property type="term" value="F:hydrolase activity"/>
    <property type="evidence" value="ECO:0007669"/>
    <property type="project" value="UniProtKB-KW"/>
</dbReference>
<keyword evidence="6 16" id="KW-0347">Helicase</keyword>
<comment type="subcellular location">
    <subcellularLocation>
        <location evidence="1 13">Cytoplasm</location>
    </subcellularLocation>
</comment>
<dbReference type="PANTHER" id="PTHR47964:SF1">
    <property type="entry name" value="ATP-DEPENDENT DNA HELICASE HOMOLOG RECG, CHLOROPLASTIC"/>
    <property type="match status" value="1"/>
</dbReference>
<evidence type="ECO:0000256" key="9">
    <source>
        <dbReference type="ARBA" id="ARBA00023204"/>
    </source>
</evidence>
<dbReference type="HAMAP" id="MF_00969">
    <property type="entry name" value="TRCF"/>
    <property type="match status" value="1"/>
</dbReference>
<proteinExistence type="inferred from homology"/>
<keyword evidence="17" id="KW-1185">Reference proteome</keyword>
<dbReference type="PROSITE" id="PS51194">
    <property type="entry name" value="HELICASE_CTER"/>
    <property type="match status" value="1"/>
</dbReference>
<dbReference type="InterPro" id="IPR036101">
    <property type="entry name" value="CarD-like/TRCF_RID_sf"/>
</dbReference>
<feature type="domain" description="Helicase C-terminal" evidence="15">
    <location>
        <begin position="818"/>
        <end position="979"/>
    </location>
</feature>
<dbReference type="GO" id="GO:0003678">
    <property type="term" value="F:DNA helicase activity"/>
    <property type="evidence" value="ECO:0007669"/>
    <property type="project" value="TreeGrafter"/>
</dbReference>
<dbReference type="InterPro" id="IPR047112">
    <property type="entry name" value="RecG/Mfd"/>
</dbReference>
<keyword evidence="7 13" id="KW-0067">ATP-binding</keyword>
<dbReference type="InterPro" id="IPR041471">
    <property type="entry name" value="UvrB_inter"/>
</dbReference>
<protein>
    <recommendedName>
        <fullName evidence="12 13">Transcription-repair-coupling factor</fullName>
        <shortName evidence="13">TRCF</shortName>
        <ecNumber evidence="13">3.6.4.-</ecNumber>
    </recommendedName>
</protein>
<evidence type="ECO:0000256" key="10">
    <source>
        <dbReference type="ARBA" id="ARBA00061104"/>
    </source>
</evidence>
<dbReference type="InterPro" id="IPR001650">
    <property type="entry name" value="Helicase_C-like"/>
</dbReference>
<dbReference type="InterPro" id="IPR005118">
    <property type="entry name" value="TRCF_C"/>
</dbReference>
<comment type="function">
    <text evidence="13">Couples transcription and DNA repair by recognizing RNA polymerase (RNAP) stalled at DNA lesions. Mediates ATP-dependent release of RNAP and its truncated transcript from the DNA, and recruitment of nucleotide excision repair machinery to the damaged site.</text>
</comment>
<evidence type="ECO:0000259" key="14">
    <source>
        <dbReference type="PROSITE" id="PS51192"/>
    </source>
</evidence>
<accession>A0A1M4SIL7</accession>
<dbReference type="SMART" id="SM01058">
    <property type="entry name" value="CarD_TRCF"/>
    <property type="match status" value="1"/>
</dbReference>
<dbReference type="FunFam" id="3.40.50.300:FF:000546">
    <property type="entry name" value="Transcription-repair-coupling factor"/>
    <property type="match status" value="1"/>
</dbReference>
<dbReference type="Gene3D" id="3.40.50.11180">
    <property type="match status" value="1"/>
</dbReference>
<dbReference type="Gene3D" id="3.30.2060.10">
    <property type="entry name" value="Penicillin-binding protein 1b domain"/>
    <property type="match status" value="1"/>
</dbReference>
<organism evidence="16 17">
    <name type="scientific">Desulfofundulus australicus DSM 11792</name>
    <dbReference type="NCBI Taxonomy" id="1121425"/>
    <lineage>
        <taxon>Bacteria</taxon>
        <taxon>Bacillati</taxon>
        <taxon>Bacillota</taxon>
        <taxon>Clostridia</taxon>
        <taxon>Eubacteriales</taxon>
        <taxon>Peptococcaceae</taxon>
        <taxon>Desulfofundulus</taxon>
    </lineage>
</organism>
<evidence type="ECO:0000313" key="16">
    <source>
        <dbReference type="EMBL" id="SHE32055.1"/>
    </source>
</evidence>
<dbReference type="CDD" id="cd17991">
    <property type="entry name" value="DEXHc_TRCF"/>
    <property type="match status" value="1"/>
</dbReference>
<dbReference type="AlphaFoldDB" id="A0A1M4SIL7"/>
<gene>
    <name evidence="13" type="primary">mfd</name>
    <name evidence="16" type="ORF">SAMN02745218_00136</name>
</gene>
<dbReference type="GO" id="GO:0005737">
    <property type="term" value="C:cytoplasm"/>
    <property type="evidence" value="ECO:0007669"/>
    <property type="project" value="UniProtKB-SubCell"/>
</dbReference>
<comment type="similarity">
    <text evidence="11 13">In the C-terminal section; belongs to the helicase family. RecG subfamily.</text>
</comment>
<dbReference type="Pfam" id="PF03461">
    <property type="entry name" value="TRCF"/>
    <property type="match status" value="1"/>
</dbReference>
<keyword evidence="9 13" id="KW-0234">DNA repair</keyword>
<dbReference type="Proteomes" id="UP000184196">
    <property type="component" value="Unassembled WGS sequence"/>
</dbReference>
<dbReference type="InterPro" id="IPR027417">
    <property type="entry name" value="P-loop_NTPase"/>
</dbReference>
<evidence type="ECO:0000256" key="8">
    <source>
        <dbReference type="ARBA" id="ARBA00023125"/>
    </source>
</evidence>
<evidence type="ECO:0000259" key="15">
    <source>
        <dbReference type="PROSITE" id="PS51194"/>
    </source>
</evidence>
<dbReference type="InterPro" id="IPR011545">
    <property type="entry name" value="DEAD/DEAH_box_helicase_dom"/>
</dbReference>
<comment type="similarity">
    <text evidence="10 13">In the N-terminal section; belongs to the UvrB family.</text>
</comment>
<dbReference type="Pfam" id="PF17757">
    <property type="entry name" value="UvrB_inter"/>
    <property type="match status" value="1"/>
</dbReference>
<dbReference type="Gene3D" id="2.40.10.170">
    <property type="match status" value="1"/>
</dbReference>
<dbReference type="Gene3D" id="3.90.1150.50">
    <property type="entry name" value="Transcription-repair-coupling factor, D7 domain"/>
    <property type="match status" value="1"/>
</dbReference>
<dbReference type="Pfam" id="PF02559">
    <property type="entry name" value="CarD_TRCF_RID"/>
    <property type="match status" value="1"/>
</dbReference>
<sequence length="1179" mass="132318">MRAILEPLQKSSEFNTLLRALSRQGGQHLVYGLSGAQRSVVAAGLIDALGGPALIITPGDGEASVLADDLSSLLPGVPVYLFPVWELLPYQVLAHGKEVVAQRLKALVALSRDEPCVVVAPAEAVLRRLSPPEVFRRAIIDLAVGQRVNLEELIRQLINTGYERVEMVEGPGQLALRGGILDVFPLTRDNPVRLEFFDDEVDSIRIFDVDSQRSIDRMDKISLPPARELVITEESRARALDVLETEYRLQLKKVTANSTLEVRHRLEELGESIKEQIASGVNSPALDQFLPYFYRHAYTLLDYMPFAPLTVVDDLIRIRELAESIFKERAETFSELLSAGRVLPGQMQGYLSWQQVEQRLQRRTGVYFSYLARQPQNLVVHNVVTFSTRGMHSFLGRVDVLADEVRHWRKSGYAVLMLLSTGERARHLAEELRQAGLDVYVTGYLDRPVAAGNVALAAGRLSGGFELVSGRLVVITEADIYGQRWKRTQRARARTAGRAEPLTDLKVGDYVVHVNHGIGRYMGIVSLNIGGVQKDYLLIKYAGEDKLYVPTDQVGLIQKYLGAETETPRLSRLGGAEWSRVKGRVKEAVREMAQELLALYAARQALPGHAFSPDTPWQQEFEAAFPYQETPDQLRAIQEVKADMERPRPMDRLLCGDVGYGKTEVALRAAFKAVMDGKQVAVLVPTTILAQQHYNTFRERFAGFPVTIEVLSRFRTPKEQRQVLAGLASGQVDIVIGTHRLVQDDVVFKDLGLLVVDEEQRFGVAHKEKLKRLKQDVDVLTLTATPIPRTLHMSLVGVRDTSLLETPPENRFPVQTYVLEEDPVLIREAIRRELGRGGQVYFVHNRVMDLDQVAAWLHGLVPEARIAVAHGQMKEEDLEKIMLDFMDGAYDVLVCTTIIESGLDIPNVNTLIVKDANNFGLAQLYQLRGRVGRSNRLAYAYFTFRRDRVLNEMAEKRLAAIREFTEFGSGYKIAMRDLEIRGAGNLLGAEQHGHIAAVGFDLYCRLLEEAVREAKGEAPEKVVETTIELPVEAYIPDSYVRDADQKVELYRRLAVVRREEQVSELEDELVDRFGDPPQPVCTLLTVARLRALASSLGIKSITAQPGSFRLLFAPEHNLRGEALVEISKQYTNRVKFSNSNEEFEIRLRTRNTPDDPLNYLGGLENFLRDLHEANKVHAA</sequence>
<keyword evidence="4 13" id="KW-0227">DNA damage</keyword>
<evidence type="ECO:0000256" key="2">
    <source>
        <dbReference type="ARBA" id="ARBA00022490"/>
    </source>
</evidence>
<feature type="domain" description="Helicase ATP-binding" evidence="14">
    <location>
        <begin position="643"/>
        <end position="804"/>
    </location>
</feature>
<evidence type="ECO:0000256" key="6">
    <source>
        <dbReference type="ARBA" id="ARBA00022806"/>
    </source>
</evidence>
<dbReference type="SUPFAM" id="SSF141259">
    <property type="entry name" value="CarD-like"/>
    <property type="match status" value="1"/>
</dbReference>
<dbReference type="OrthoDB" id="9804325at2"/>
<evidence type="ECO:0000256" key="4">
    <source>
        <dbReference type="ARBA" id="ARBA00022763"/>
    </source>
</evidence>
<dbReference type="InterPro" id="IPR037235">
    <property type="entry name" value="TRCF-like_C_D7"/>
</dbReference>
<keyword evidence="2 13" id="KW-0963">Cytoplasm</keyword>
<dbReference type="GO" id="GO:0000716">
    <property type="term" value="P:transcription-coupled nucleotide-excision repair, DNA damage recognition"/>
    <property type="evidence" value="ECO:0007669"/>
    <property type="project" value="UniProtKB-UniRule"/>
</dbReference>
<dbReference type="InterPro" id="IPR004576">
    <property type="entry name" value="Mfd"/>
</dbReference>
<evidence type="ECO:0000313" key="17">
    <source>
        <dbReference type="Proteomes" id="UP000184196"/>
    </source>
</evidence>
<dbReference type="InterPro" id="IPR003711">
    <property type="entry name" value="CarD-like/TRCF_RID"/>
</dbReference>
<evidence type="ECO:0000256" key="13">
    <source>
        <dbReference type="HAMAP-Rule" id="MF_00969"/>
    </source>
</evidence>
<dbReference type="RefSeq" id="WP_073162422.1">
    <property type="nucleotide sequence ID" value="NZ_FQUW01000004.1"/>
</dbReference>
<name>A0A1M4SIL7_9FIRM</name>
<dbReference type="EMBL" id="FQUW01000004">
    <property type="protein sequence ID" value="SHE32055.1"/>
    <property type="molecule type" value="Genomic_DNA"/>
</dbReference>
<dbReference type="SUPFAM" id="SSF143517">
    <property type="entry name" value="TRCF domain-like"/>
    <property type="match status" value="1"/>
</dbReference>
<evidence type="ECO:0000256" key="11">
    <source>
        <dbReference type="ARBA" id="ARBA00061399"/>
    </source>
</evidence>
<dbReference type="SMART" id="SM00490">
    <property type="entry name" value="HELICc"/>
    <property type="match status" value="1"/>
</dbReference>
<evidence type="ECO:0000256" key="1">
    <source>
        <dbReference type="ARBA" id="ARBA00004496"/>
    </source>
</evidence>
<evidence type="ECO:0000256" key="12">
    <source>
        <dbReference type="ARBA" id="ARBA00070128"/>
    </source>
</evidence>
<dbReference type="SMART" id="SM00982">
    <property type="entry name" value="TRCF"/>
    <property type="match status" value="1"/>
</dbReference>
<dbReference type="PANTHER" id="PTHR47964">
    <property type="entry name" value="ATP-DEPENDENT DNA HELICASE HOMOLOG RECG, CHLOROPLASTIC"/>
    <property type="match status" value="1"/>
</dbReference>
<dbReference type="Gene3D" id="3.40.50.300">
    <property type="entry name" value="P-loop containing nucleotide triphosphate hydrolases"/>
    <property type="match status" value="2"/>
</dbReference>
<dbReference type="InterPro" id="IPR014001">
    <property type="entry name" value="Helicase_ATP-bd"/>
</dbReference>
<dbReference type="Pfam" id="PF00271">
    <property type="entry name" value="Helicase_C"/>
    <property type="match status" value="1"/>
</dbReference>
<evidence type="ECO:0000256" key="7">
    <source>
        <dbReference type="ARBA" id="ARBA00022840"/>
    </source>
</evidence>
<dbReference type="GO" id="GO:0005524">
    <property type="term" value="F:ATP binding"/>
    <property type="evidence" value="ECO:0007669"/>
    <property type="project" value="UniProtKB-UniRule"/>
</dbReference>
<dbReference type="GO" id="GO:0003684">
    <property type="term" value="F:damaged DNA binding"/>
    <property type="evidence" value="ECO:0007669"/>
    <property type="project" value="InterPro"/>
</dbReference>
<dbReference type="EC" id="3.6.4.-" evidence="13"/>
<dbReference type="GO" id="GO:0006355">
    <property type="term" value="P:regulation of DNA-templated transcription"/>
    <property type="evidence" value="ECO:0007669"/>
    <property type="project" value="UniProtKB-UniRule"/>
</dbReference>
<dbReference type="NCBIfam" id="TIGR00580">
    <property type="entry name" value="mfd"/>
    <property type="match status" value="1"/>
</dbReference>
<keyword evidence="3 13" id="KW-0547">Nucleotide-binding</keyword>
<evidence type="ECO:0000256" key="3">
    <source>
        <dbReference type="ARBA" id="ARBA00022741"/>
    </source>
</evidence>
<evidence type="ECO:0000256" key="5">
    <source>
        <dbReference type="ARBA" id="ARBA00022801"/>
    </source>
</evidence>